<dbReference type="PANTHER" id="PTHR34846:SF10">
    <property type="entry name" value="CYTOPLASMIC PROTEIN"/>
    <property type="match status" value="1"/>
</dbReference>
<dbReference type="EMBL" id="BIFR01000001">
    <property type="protein sequence ID" value="GCE10767.1"/>
    <property type="molecule type" value="Genomic_DNA"/>
</dbReference>
<proteinExistence type="predicted"/>
<dbReference type="AlphaFoldDB" id="A0A401ZV99"/>
<accession>A0A401ZV99</accession>
<dbReference type="OrthoDB" id="1955123at2"/>
<organism evidence="1 2">
    <name type="scientific">Tengunoibacter tsumagoiensis</name>
    <dbReference type="NCBI Taxonomy" id="2014871"/>
    <lineage>
        <taxon>Bacteria</taxon>
        <taxon>Bacillati</taxon>
        <taxon>Chloroflexota</taxon>
        <taxon>Ktedonobacteria</taxon>
        <taxon>Ktedonobacterales</taxon>
        <taxon>Dictyobacteraceae</taxon>
        <taxon>Tengunoibacter</taxon>
    </lineage>
</organism>
<comment type="caution">
    <text evidence="1">The sequence shown here is derived from an EMBL/GenBank/DDBJ whole genome shotgun (WGS) entry which is preliminary data.</text>
</comment>
<gene>
    <name evidence="1" type="ORF">KTT_06260</name>
</gene>
<evidence type="ECO:0000313" key="2">
    <source>
        <dbReference type="Proteomes" id="UP000287352"/>
    </source>
</evidence>
<dbReference type="InterPro" id="IPR029032">
    <property type="entry name" value="AhpD-like"/>
</dbReference>
<name>A0A401ZV99_9CHLR</name>
<dbReference type="RefSeq" id="WP_126578342.1">
    <property type="nucleotide sequence ID" value="NZ_BIFR01000001.1"/>
</dbReference>
<keyword evidence="2" id="KW-1185">Reference proteome</keyword>
<evidence type="ECO:0000313" key="1">
    <source>
        <dbReference type="EMBL" id="GCE10767.1"/>
    </source>
</evidence>
<protein>
    <recommendedName>
        <fullName evidence="3">Carboxymuconolactone decarboxylase-like domain-containing protein</fullName>
    </recommendedName>
</protein>
<sequence length="89" mass="10369">MARQFGVSEELLDALYHIDEQHQLFSDRELVALRYAELMTTSARDISENIWDELRANFDDGEIVELSSVIGLFNFFNRYADALELHQKS</sequence>
<reference evidence="2" key="1">
    <citation type="submission" date="2018-12" db="EMBL/GenBank/DDBJ databases">
        <title>Tengunoibacter tsumagoiensis gen. nov., sp. nov., Dictyobacter kobayashii sp. nov., D. alpinus sp. nov., and D. joshuensis sp. nov. and description of Dictyobacteraceae fam. nov. within the order Ktedonobacterales isolated from Tengu-no-mugimeshi.</title>
        <authorList>
            <person name="Wang C.M."/>
            <person name="Zheng Y."/>
            <person name="Sakai Y."/>
            <person name="Toyoda A."/>
            <person name="Minakuchi Y."/>
            <person name="Abe K."/>
            <person name="Yokota A."/>
            <person name="Yabe S."/>
        </authorList>
    </citation>
    <scope>NUCLEOTIDE SEQUENCE [LARGE SCALE GENOMIC DNA]</scope>
    <source>
        <strain evidence="2">Uno3</strain>
    </source>
</reference>
<dbReference type="SUPFAM" id="SSF69118">
    <property type="entry name" value="AhpD-like"/>
    <property type="match status" value="1"/>
</dbReference>
<dbReference type="Proteomes" id="UP000287352">
    <property type="component" value="Unassembled WGS sequence"/>
</dbReference>
<dbReference type="Gene3D" id="1.20.1290.10">
    <property type="entry name" value="AhpD-like"/>
    <property type="match status" value="1"/>
</dbReference>
<evidence type="ECO:0008006" key="3">
    <source>
        <dbReference type="Google" id="ProtNLM"/>
    </source>
</evidence>
<dbReference type="PANTHER" id="PTHR34846">
    <property type="entry name" value="4-CARBOXYMUCONOLACTONE DECARBOXYLASE FAMILY PROTEIN (AFU_ORTHOLOGUE AFUA_6G11590)"/>
    <property type="match status" value="1"/>
</dbReference>